<reference evidence="2" key="1">
    <citation type="submission" date="2017-02" db="EMBL/GenBank/DDBJ databases">
        <authorList>
            <person name="Daims H."/>
        </authorList>
    </citation>
    <scope>NUCLEOTIDE SEQUENCE [LARGE SCALE GENOMIC DNA]</scope>
</reference>
<evidence type="ECO:0000313" key="1">
    <source>
        <dbReference type="EMBL" id="SJM90834.1"/>
    </source>
</evidence>
<dbReference type="AlphaFoldDB" id="A0A1R4H3M9"/>
<proteinExistence type="predicted"/>
<protein>
    <submittedName>
        <fullName evidence="1">Uncharacterized protein</fullName>
    </submittedName>
</protein>
<name>A0A1R4H3M9_9GAMM</name>
<keyword evidence="2" id="KW-1185">Reference proteome</keyword>
<sequence length="38" mass="4154">METSNTRHGNGFDSGSFDLEIPVCGAYFGNPLIKNNLH</sequence>
<gene>
    <name evidence="1" type="ORF">CRENPOLYSF1_160002</name>
</gene>
<organism evidence="1 2">
    <name type="scientific">Crenothrix polyspora</name>
    <dbReference type="NCBI Taxonomy" id="360316"/>
    <lineage>
        <taxon>Bacteria</taxon>
        <taxon>Pseudomonadati</taxon>
        <taxon>Pseudomonadota</taxon>
        <taxon>Gammaproteobacteria</taxon>
        <taxon>Methylococcales</taxon>
        <taxon>Crenotrichaceae</taxon>
        <taxon>Crenothrix</taxon>
    </lineage>
</organism>
<dbReference type="Proteomes" id="UP000195667">
    <property type="component" value="Unassembled WGS sequence"/>
</dbReference>
<dbReference type="EMBL" id="FUKI01000068">
    <property type="protein sequence ID" value="SJM90834.1"/>
    <property type="molecule type" value="Genomic_DNA"/>
</dbReference>
<evidence type="ECO:0000313" key="2">
    <source>
        <dbReference type="Proteomes" id="UP000195667"/>
    </source>
</evidence>
<accession>A0A1R4H3M9</accession>